<dbReference type="GO" id="GO:0003677">
    <property type="term" value="F:DNA binding"/>
    <property type="evidence" value="ECO:0007669"/>
    <property type="project" value="InterPro"/>
</dbReference>
<dbReference type="AlphaFoldDB" id="A0A437PIW4"/>
<dbReference type="CDD" id="cd00093">
    <property type="entry name" value="HTH_XRE"/>
    <property type="match status" value="1"/>
</dbReference>
<comment type="caution">
    <text evidence="2">The sequence shown here is derived from an EMBL/GenBank/DDBJ whole genome shotgun (WGS) entry which is preliminary data.</text>
</comment>
<evidence type="ECO:0000313" key="2">
    <source>
        <dbReference type="EMBL" id="RVU22215.1"/>
    </source>
</evidence>
<organism evidence="2 3">
    <name type="scientific">Streptomyces antnestii</name>
    <dbReference type="NCBI Taxonomy" id="2494256"/>
    <lineage>
        <taxon>Bacteria</taxon>
        <taxon>Bacillati</taxon>
        <taxon>Actinomycetota</taxon>
        <taxon>Actinomycetes</taxon>
        <taxon>Kitasatosporales</taxon>
        <taxon>Streptomycetaceae</taxon>
        <taxon>Streptomyces</taxon>
    </lineage>
</organism>
<dbReference type="Proteomes" id="UP000283128">
    <property type="component" value="Unassembled WGS sequence"/>
</dbReference>
<dbReference type="RefSeq" id="WP_127830084.1">
    <property type="nucleotide sequence ID" value="NZ_RZYA01000011.1"/>
</dbReference>
<protein>
    <submittedName>
        <fullName evidence="2">Helix-turn-helix domain-containing protein</fullName>
    </submittedName>
</protein>
<name>A0A437PIW4_9ACTN</name>
<dbReference type="Gene3D" id="1.10.260.40">
    <property type="entry name" value="lambda repressor-like DNA-binding domains"/>
    <property type="match status" value="1"/>
</dbReference>
<dbReference type="PROSITE" id="PS50943">
    <property type="entry name" value="HTH_CROC1"/>
    <property type="match status" value="1"/>
</dbReference>
<dbReference type="SMART" id="SM00530">
    <property type="entry name" value="HTH_XRE"/>
    <property type="match status" value="1"/>
</dbReference>
<gene>
    <name evidence="2" type="ORF">EOT10_22435</name>
</gene>
<dbReference type="Gene3D" id="2.30.110.10">
    <property type="entry name" value="Electron Transport, Fmn-binding Protein, Chain A"/>
    <property type="match status" value="1"/>
</dbReference>
<feature type="domain" description="HTH cro/C1-type" evidence="1">
    <location>
        <begin position="21"/>
        <end position="76"/>
    </location>
</feature>
<dbReference type="OrthoDB" id="7062584at2"/>
<dbReference type="InterPro" id="IPR001387">
    <property type="entry name" value="Cro/C1-type_HTH"/>
</dbReference>
<evidence type="ECO:0000313" key="3">
    <source>
        <dbReference type="Proteomes" id="UP000283128"/>
    </source>
</evidence>
<sequence>MSEHVRPDAAAGPQGDIGRRIAQRREELGLTREETAARVGTAPGYIRYLEEKPSAMPGIGVLVRLADVLGMGVSALRGGDAGLPPGIGKAAHRPELAEMSVDECWQRLSTHGVGRVAIDGPAGLLVVPLNYTVVDGAITFRTAPDTAPATAVGNQVAFEVDRIDEALSQGWSVLLQGRGRAVTDPDAVRRLNALAYSGPWAGGERDMWVRVEADSVTGRRIVVRRGG</sequence>
<dbReference type="SUPFAM" id="SSF50475">
    <property type="entry name" value="FMN-binding split barrel"/>
    <property type="match status" value="1"/>
</dbReference>
<dbReference type="InterPro" id="IPR012349">
    <property type="entry name" value="Split_barrel_FMN-bd"/>
</dbReference>
<dbReference type="EMBL" id="RZYA01000011">
    <property type="protein sequence ID" value="RVU22215.1"/>
    <property type="molecule type" value="Genomic_DNA"/>
</dbReference>
<dbReference type="SUPFAM" id="SSF47413">
    <property type="entry name" value="lambda repressor-like DNA-binding domains"/>
    <property type="match status" value="1"/>
</dbReference>
<evidence type="ECO:0000259" key="1">
    <source>
        <dbReference type="PROSITE" id="PS50943"/>
    </source>
</evidence>
<dbReference type="InterPro" id="IPR010982">
    <property type="entry name" value="Lambda_DNA-bd_dom_sf"/>
</dbReference>
<dbReference type="InterPro" id="IPR024747">
    <property type="entry name" value="Pyridox_Oxase-rel"/>
</dbReference>
<accession>A0A437PIW4</accession>
<keyword evidence="3" id="KW-1185">Reference proteome</keyword>
<dbReference type="Pfam" id="PF01381">
    <property type="entry name" value="HTH_3"/>
    <property type="match status" value="1"/>
</dbReference>
<proteinExistence type="predicted"/>
<reference evidence="2 3" key="1">
    <citation type="submission" date="2019-01" db="EMBL/GenBank/DDBJ databases">
        <title>Genome sequences of Streptomyces and Rhizobium isolates collected from root and soil.</title>
        <authorList>
            <person name="Chhettri S."/>
            <person name="Sevigny J.L."/>
            <person name="Sen A."/>
            <person name="Ennis N."/>
            <person name="Tisa L."/>
        </authorList>
    </citation>
    <scope>NUCLEOTIDE SEQUENCE [LARGE SCALE GENOMIC DNA]</scope>
    <source>
        <strain evidence="2 3">San01</strain>
    </source>
</reference>
<dbReference type="Pfam" id="PF12900">
    <property type="entry name" value="Pyridox_ox_2"/>
    <property type="match status" value="1"/>
</dbReference>